<evidence type="ECO:0000313" key="1">
    <source>
        <dbReference type="EMBL" id="CAF9914708.1"/>
    </source>
</evidence>
<dbReference type="OrthoDB" id="3200163at2759"/>
<evidence type="ECO:0000313" key="2">
    <source>
        <dbReference type="Proteomes" id="UP000664534"/>
    </source>
</evidence>
<comment type="caution">
    <text evidence="1">The sequence shown here is derived from an EMBL/GenBank/DDBJ whole genome shotgun (WGS) entry which is preliminary data.</text>
</comment>
<reference evidence="1" key="1">
    <citation type="submission" date="2021-03" db="EMBL/GenBank/DDBJ databases">
        <authorList>
            <person name="Tagirdzhanova G."/>
        </authorList>
    </citation>
    <scope>NUCLEOTIDE SEQUENCE</scope>
</reference>
<gene>
    <name evidence="1" type="ORF">IMSHALPRED_001984</name>
</gene>
<sequence>MEALGGAASVITVVSLAIQVVEELKKVHDFWQSVKEAPDDIARISTEITLFTTWLTIISNNYQQQNSTPTNPNEVAATDTMRLCLATAKNMNDGVKDLESGLSKGLLSKRWASVKFVFRKDKRHKVMAQLERLKTLLIIVQTCLNGERQEAGFRSLSMSLRPKVSAIQFRSNGQSLNSSTTASGNEYLDTGVLHPTENLADGMDPLSLTAPPQATRRLKYHTTQQGMARAYNLGIALLRFATVEEESILAEESGSQRRTPSRRTRYDLRIAQWLLSRGFSWQSCGMYGSWQYSFRTFRFLIECGLGHGSASGMSSVPILSIVGGWMRGRTMFETAAHLETMRVMITEGQYDPMEMASDTSIMHYYNGASTVYQWLLDQDEFLIDYQQQDVGFQNIAVALITSQQWNASQCLGAVIAHHIELEDPTGKLFFGGGSSLAHRAVMVLPDLAENIDFPKRIKLLWDAGAEFHTPKPQCKFGTTLDTLFYWIRFHLDHEDRVEHDMYGVVRASVPDPSGMATEYGIEYERLEDTSAVESRLRTPRSQWQTWYSGSDLLMLEVAQRHLDAWMEVLLEAGLDLLDYGRKEDRLHPEGLLANEYGEARVYFEYGDHVNGCRIHVTEFWVLDPHRIDDLDTGEEATFAEHPRIPGTWDFEDE</sequence>
<protein>
    <recommendedName>
        <fullName evidence="3">NACHT-NTPase and P-loop NTPases N-terminal domain-containing protein</fullName>
    </recommendedName>
</protein>
<evidence type="ECO:0008006" key="3">
    <source>
        <dbReference type="Google" id="ProtNLM"/>
    </source>
</evidence>
<dbReference type="AlphaFoldDB" id="A0A8H3IDQ5"/>
<proteinExistence type="predicted"/>
<organism evidence="1 2">
    <name type="scientific">Imshaugia aleurites</name>
    <dbReference type="NCBI Taxonomy" id="172621"/>
    <lineage>
        <taxon>Eukaryota</taxon>
        <taxon>Fungi</taxon>
        <taxon>Dikarya</taxon>
        <taxon>Ascomycota</taxon>
        <taxon>Pezizomycotina</taxon>
        <taxon>Lecanoromycetes</taxon>
        <taxon>OSLEUM clade</taxon>
        <taxon>Lecanoromycetidae</taxon>
        <taxon>Lecanorales</taxon>
        <taxon>Lecanorineae</taxon>
        <taxon>Parmeliaceae</taxon>
        <taxon>Imshaugia</taxon>
    </lineage>
</organism>
<name>A0A8H3IDQ5_9LECA</name>
<dbReference type="Proteomes" id="UP000664534">
    <property type="component" value="Unassembled WGS sequence"/>
</dbReference>
<dbReference type="EMBL" id="CAJPDT010000013">
    <property type="protein sequence ID" value="CAF9914708.1"/>
    <property type="molecule type" value="Genomic_DNA"/>
</dbReference>
<keyword evidence="2" id="KW-1185">Reference proteome</keyword>
<accession>A0A8H3IDQ5</accession>